<dbReference type="AlphaFoldDB" id="A0A0C9ZJX4"/>
<dbReference type="EMBL" id="KN833769">
    <property type="protein sequence ID" value="KIK20243.1"/>
    <property type="molecule type" value="Genomic_DNA"/>
</dbReference>
<reference evidence="3" key="2">
    <citation type="submission" date="2015-01" db="EMBL/GenBank/DDBJ databases">
        <title>Evolutionary Origins and Diversification of the Mycorrhizal Mutualists.</title>
        <authorList>
            <consortium name="DOE Joint Genome Institute"/>
            <consortium name="Mycorrhizal Genomics Consortium"/>
            <person name="Kohler A."/>
            <person name="Kuo A."/>
            <person name="Nagy L.G."/>
            <person name="Floudas D."/>
            <person name="Copeland A."/>
            <person name="Barry K.W."/>
            <person name="Cichocki N."/>
            <person name="Veneault-Fourrey C."/>
            <person name="LaButti K."/>
            <person name="Lindquist E.A."/>
            <person name="Lipzen A."/>
            <person name="Lundell T."/>
            <person name="Morin E."/>
            <person name="Murat C."/>
            <person name="Riley R."/>
            <person name="Ohm R."/>
            <person name="Sun H."/>
            <person name="Tunlid A."/>
            <person name="Henrissat B."/>
            <person name="Grigoriev I.V."/>
            <person name="Hibbett D.S."/>
            <person name="Martin F."/>
        </authorList>
    </citation>
    <scope>NUCLEOTIDE SEQUENCE [LARGE SCALE GENOMIC DNA]</scope>
    <source>
        <strain evidence="3">441</strain>
    </source>
</reference>
<accession>A0A0C9ZJX4</accession>
<reference evidence="2 3" key="1">
    <citation type="submission" date="2014-04" db="EMBL/GenBank/DDBJ databases">
        <authorList>
            <consortium name="DOE Joint Genome Institute"/>
            <person name="Kuo A."/>
            <person name="Kohler A."/>
            <person name="Costa M.D."/>
            <person name="Nagy L.G."/>
            <person name="Floudas D."/>
            <person name="Copeland A."/>
            <person name="Barry K.W."/>
            <person name="Cichocki N."/>
            <person name="Veneault-Fourrey C."/>
            <person name="LaButti K."/>
            <person name="Lindquist E.A."/>
            <person name="Lipzen A."/>
            <person name="Lundell T."/>
            <person name="Morin E."/>
            <person name="Murat C."/>
            <person name="Sun H."/>
            <person name="Tunlid A."/>
            <person name="Henrissat B."/>
            <person name="Grigoriev I.V."/>
            <person name="Hibbett D.S."/>
            <person name="Martin F."/>
            <person name="Nordberg H.P."/>
            <person name="Cantor M.N."/>
            <person name="Hua S.X."/>
        </authorList>
    </citation>
    <scope>NUCLEOTIDE SEQUENCE [LARGE SCALE GENOMIC DNA]</scope>
    <source>
        <strain evidence="2 3">441</strain>
    </source>
</reference>
<feature type="compositionally biased region" description="Basic and acidic residues" evidence="1">
    <location>
        <begin position="106"/>
        <end position="131"/>
    </location>
</feature>
<evidence type="ECO:0000256" key="1">
    <source>
        <dbReference type="SAM" id="MobiDB-lite"/>
    </source>
</evidence>
<protein>
    <submittedName>
        <fullName evidence="2">Uncharacterized protein</fullName>
    </submittedName>
</protein>
<evidence type="ECO:0000313" key="2">
    <source>
        <dbReference type="EMBL" id="KIK20243.1"/>
    </source>
</evidence>
<organism evidence="2 3">
    <name type="scientific">Pisolithus microcarpus 441</name>
    <dbReference type="NCBI Taxonomy" id="765257"/>
    <lineage>
        <taxon>Eukaryota</taxon>
        <taxon>Fungi</taxon>
        <taxon>Dikarya</taxon>
        <taxon>Basidiomycota</taxon>
        <taxon>Agaricomycotina</taxon>
        <taxon>Agaricomycetes</taxon>
        <taxon>Agaricomycetidae</taxon>
        <taxon>Boletales</taxon>
        <taxon>Sclerodermatineae</taxon>
        <taxon>Pisolithaceae</taxon>
        <taxon>Pisolithus</taxon>
    </lineage>
</organism>
<proteinExistence type="predicted"/>
<dbReference type="OrthoDB" id="2681472at2759"/>
<name>A0A0C9ZJX4_9AGAM</name>
<dbReference type="Proteomes" id="UP000054018">
    <property type="component" value="Unassembled WGS sequence"/>
</dbReference>
<dbReference type="HOGENOM" id="CLU_104732_1_0_1"/>
<gene>
    <name evidence="2" type="ORF">PISMIDRAFT_13136</name>
</gene>
<feature type="region of interest" description="Disordered" evidence="1">
    <location>
        <begin position="99"/>
        <end position="131"/>
    </location>
</feature>
<keyword evidence="3" id="KW-1185">Reference proteome</keyword>
<sequence>MTVKELLFVPDDSNYLEFLHSILHKHGLTNYQVTEKKHFPLKYIPPKVKGQQISNAIDVDNQNNYREMVKKVSDKAVPVVKVFVNMQQVEKLLWVSQAAGSGSGNDLEHTTDGDMESPTHTKKADLDQHLT</sequence>
<evidence type="ECO:0000313" key="3">
    <source>
        <dbReference type="Proteomes" id="UP000054018"/>
    </source>
</evidence>